<dbReference type="CDD" id="cd00538">
    <property type="entry name" value="PA"/>
    <property type="match status" value="1"/>
</dbReference>
<evidence type="ECO:0000256" key="3">
    <source>
        <dbReference type="SAM" id="Phobius"/>
    </source>
</evidence>
<dbReference type="InterPro" id="IPR003137">
    <property type="entry name" value="PA_domain"/>
</dbReference>
<feature type="transmembrane region" description="Helical" evidence="3">
    <location>
        <begin position="21"/>
        <end position="48"/>
    </location>
</feature>
<sequence length="562" mass="62194">MISIEPGHIEKDFKIYKNIKYIRFILPIFGLIIVLGAIILGLSIITLVKVNSKVDRIIDKRHESTPNAKARQQSLNSILSESTRIEDAMSHLNELQRIAKVSNGTRAINTSGFNATLDYITNYLTANTNYKVTKSFFFLRDFALANNPVLISSINGITKNYTYSTQLSTADFYHAVYSTSINTNEFTQLTAIPNVGCSDDDWQKANPSPAGRVALVKRGTCPFREKIALATKYNVKAVLLYNDGTSPDRVSPIEITLAQENSMPTLFLSFTVGQALLNSTQNTRSNTRIKLLIEAKDIPDYPVGNICADTPSGDPTQTIVIGSHSDSVPAGPGINDNGSGSAANLAMAVALARLFRTSTYPKYKYRIRFCWWGAEEVGLLGSDHHVKQAKNTSIVGERLSDYLINLNYDMLGSPNYIFGIYDGSTSRNGTPSQAIPGSKKISSLFKDWFIQQNLPWDYTEFSGRSDYGPFLAEGIVAGGLFSGADDVKTVEQRDRYDHILGQGMGGIPDILEDPCYHKACDSVENINIFGYEKMIEAAAYGLEFLGRQEDLRTWLYPSSKMQ</sequence>
<comment type="cofactor">
    <cofactor evidence="1">
        <name>Zn(2+)</name>
        <dbReference type="ChEBI" id="CHEBI:29105"/>
    </cofactor>
</comment>
<dbReference type="InterPro" id="IPR045175">
    <property type="entry name" value="M28_fam"/>
</dbReference>
<dbReference type="AlphaFoldDB" id="A0A815F269"/>
<dbReference type="SUPFAM" id="SSF52025">
    <property type="entry name" value="PA domain"/>
    <property type="match status" value="1"/>
</dbReference>
<evidence type="ECO:0000259" key="5">
    <source>
        <dbReference type="Pfam" id="PF04389"/>
    </source>
</evidence>
<dbReference type="GO" id="GO:0006508">
    <property type="term" value="P:proteolysis"/>
    <property type="evidence" value="ECO:0007669"/>
    <property type="project" value="InterPro"/>
</dbReference>
<evidence type="ECO:0000313" key="6">
    <source>
        <dbReference type="EMBL" id="CAF1319223.1"/>
    </source>
</evidence>
<evidence type="ECO:0000256" key="2">
    <source>
        <dbReference type="ARBA" id="ARBA00005634"/>
    </source>
</evidence>
<accession>A0A815F269</accession>
<keyword evidence="3" id="KW-0472">Membrane</keyword>
<dbReference type="InterPro" id="IPR046450">
    <property type="entry name" value="PA_dom_sf"/>
</dbReference>
<protein>
    <submittedName>
        <fullName evidence="6">Uncharacterized protein</fullName>
    </submittedName>
</protein>
<keyword evidence="3" id="KW-1133">Transmembrane helix</keyword>
<name>A0A815F269_9BILA</name>
<dbReference type="Proteomes" id="UP000663845">
    <property type="component" value="Unassembled WGS sequence"/>
</dbReference>
<feature type="domain" description="PA" evidence="4">
    <location>
        <begin position="189"/>
        <end position="276"/>
    </location>
</feature>
<feature type="domain" description="Peptidase M28" evidence="5">
    <location>
        <begin position="305"/>
        <end position="539"/>
    </location>
</feature>
<dbReference type="SUPFAM" id="SSF53187">
    <property type="entry name" value="Zn-dependent exopeptidases"/>
    <property type="match status" value="1"/>
</dbReference>
<comment type="similarity">
    <text evidence="2">Belongs to the peptidase M28 family. M28B subfamily.</text>
</comment>
<evidence type="ECO:0000256" key="1">
    <source>
        <dbReference type="ARBA" id="ARBA00001947"/>
    </source>
</evidence>
<dbReference type="PANTHER" id="PTHR12147:SF26">
    <property type="entry name" value="PEPTIDASE M28 DOMAIN-CONTAINING PROTEIN"/>
    <property type="match status" value="1"/>
</dbReference>
<keyword evidence="3" id="KW-0812">Transmembrane</keyword>
<proteinExistence type="inferred from homology"/>
<dbReference type="Pfam" id="PF02225">
    <property type="entry name" value="PA"/>
    <property type="match status" value="1"/>
</dbReference>
<evidence type="ECO:0000313" key="7">
    <source>
        <dbReference type="Proteomes" id="UP000663845"/>
    </source>
</evidence>
<organism evidence="6 7">
    <name type="scientific">Adineta steineri</name>
    <dbReference type="NCBI Taxonomy" id="433720"/>
    <lineage>
        <taxon>Eukaryota</taxon>
        <taxon>Metazoa</taxon>
        <taxon>Spiralia</taxon>
        <taxon>Gnathifera</taxon>
        <taxon>Rotifera</taxon>
        <taxon>Eurotatoria</taxon>
        <taxon>Bdelloidea</taxon>
        <taxon>Adinetida</taxon>
        <taxon>Adinetidae</taxon>
        <taxon>Adineta</taxon>
    </lineage>
</organism>
<dbReference type="InterPro" id="IPR007484">
    <property type="entry name" value="Peptidase_M28"/>
</dbReference>
<comment type="caution">
    <text evidence="6">The sequence shown here is derived from an EMBL/GenBank/DDBJ whole genome shotgun (WGS) entry which is preliminary data.</text>
</comment>
<dbReference type="GO" id="GO:0008235">
    <property type="term" value="F:metalloexopeptidase activity"/>
    <property type="evidence" value="ECO:0007669"/>
    <property type="project" value="InterPro"/>
</dbReference>
<dbReference type="Gene3D" id="3.40.630.10">
    <property type="entry name" value="Zn peptidases"/>
    <property type="match status" value="1"/>
</dbReference>
<dbReference type="PANTHER" id="PTHR12147">
    <property type="entry name" value="METALLOPEPTIDASE M28 FAMILY MEMBER"/>
    <property type="match status" value="1"/>
</dbReference>
<reference evidence="6" key="1">
    <citation type="submission" date="2021-02" db="EMBL/GenBank/DDBJ databases">
        <authorList>
            <person name="Nowell W R."/>
        </authorList>
    </citation>
    <scope>NUCLEOTIDE SEQUENCE</scope>
</reference>
<dbReference type="Pfam" id="PF04389">
    <property type="entry name" value="Peptidase_M28"/>
    <property type="match status" value="1"/>
</dbReference>
<gene>
    <name evidence="6" type="ORF">JYZ213_LOCUS33304</name>
</gene>
<evidence type="ECO:0000259" key="4">
    <source>
        <dbReference type="Pfam" id="PF02225"/>
    </source>
</evidence>
<dbReference type="EMBL" id="CAJNOG010000625">
    <property type="protein sequence ID" value="CAF1319223.1"/>
    <property type="molecule type" value="Genomic_DNA"/>
</dbReference>